<keyword evidence="6" id="KW-0862">Zinc</keyword>
<dbReference type="EMBL" id="FNDE01000021">
    <property type="protein sequence ID" value="SDH36132.1"/>
    <property type="molecule type" value="Genomic_DNA"/>
</dbReference>
<keyword evidence="3" id="KW-1133">Transmembrane helix</keyword>
<evidence type="ECO:0000313" key="5">
    <source>
        <dbReference type="EMBL" id="QYY43869.1"/>
    </source>
</evidence>
<dbReference type="OrthoDB" id="2679416at2"/>
<dbReference type="GO" id="GO:0008270">
    <property type="term" value="F:zinc ion binding"/>
    <property type="evidence" value="ECO:0007669"/>
    <property type="project" value="UniProtKB-KW"/>
</dbReference>
<evidence type="ECO:0000313" key="7">
    <source>
        <dbReference type="Proteomes" id="UP000198956"/>
    </source>
</evidence>
<keyword evidence="6" id="KW-0479">Metal-binding</keyword>
<evidence type="ECO:0000259" key="4">
    <source>
        <dbReference type="Pfam" id="PF13490"/>
    </source>
</evidence>
<dbReference type="Pfam" id="PF13490">
    <property type="entry name" value="zf-HC2"/>
    <property type="match status" value="1"/>
</dbReference>
<evidence type="ECO:0000256" key="1">
    <source>
        <dbReference type="ARBA" id="ARBA00024353"/>
    </source>
</evidence>
<dbReference type="InterPro" id="IPR041916">
    <property type="entry name" value="Anti_sigma_zinc_sf"/>
</dbReference>
<dbReference type="RefSeq" id="WP_057899285.1">
    <property type="nucleotide sequence ID" value="NZ_CP080764.1"/>
</dbReference>
<feature type="transmembrane region" description="Helical" evidence="3">
    <location>
        <begin position="97"/>
        <end position="117"/>
    </location>
</feature>
<accession>A0A1G8BSJ3</accession>
<protein>
    <recommendedName>
        <fullName evidence="2">Anti-sigma-W factor RsiW</fullName>
    </recommendedName>
</protein>
<dbReference type="Proteomes" id="UP000198956">
    <property type="component" value="Unassembled WGS sequence"/>
</dbReference>
<keyword evidence="8" id="KW-1185">Reference proteome</keyword>
<reference evidence="5 8" key="2">
    <citation type="submission" date="2021-08" db="EMBL/GenBank/DDBJ databases">
        <title>Complete genome sequence of the strain Aneurinibacillus thermoaerophilus CCM 8960.</title>
        <authorList>
            <person name="Musilova J."/>
            <person name="Kourilova X."/>
            <person name="Pernicova I."/>
            <person name="Bezdicek M."/>
            <person name="Lengerova M."/>
            <person name="Obruca S."/>
            <person name="Sedlar K."/>
        </authorList>
    </citation>
    <scope>NUCLEOTIDE SEQUENCE [LARGE SCALE GENOMIC DNA]</scope>
    <source>
        <strain evidence="5 8">CCM 8960</strain>
    </source>
</reference>
<reference evidence="6 7" key="1">
    <citation type="submission" date="2016-10" db="EMBL/GenBank/DDBJ databases">
        <authorList>
            <person name="de Groot N.N."/>
        </authorList>
    </citation>
    <scope>NUCLEOTIDE SEQUENCE [LARGE SCALE GENOMIC DNA]</scope>
    <source>
        <strain evidence="6 7">L 420-91</strain>
    </source>
</reference>
<evidence type="ECO:0000256" key="2">
    <source>
        <dbReference type="ARBA" id="ARBA00024438"/>
    </source>
</evidence>
<dbReference type="GeneID" id="97141044"/>
<keyword evidence="6" id="KW-0863">Zinc-finger</keyword>
<dbReference type="Proteomes" id="UP000826616">
    <property type="component" value="Chromosome"/>
</dbReference>
<sequence>MNCKTFRRLLPDYMEGKLSSSLEEEVEEHLEQCPACQEEHAVYIDSNQTFLHSPVLPAAYEHVTVSDKVMERILKENKWASPAPEHARPISPVVRRLITGFAFAALLACLLPLIMLGQQLNEAMQAMPIDTATDTVLSAEALSLVPDAGKGAGKNAQYGVIASLADPIPYSLSAKERVPRIHYGLLMALFGILVTVISMNWLSRVKKHTG</sequence>
<feature type="transmembrane region" description="Helical" evidence="3">
    <location>
        <begin position="181"/>
        <end position="202"/>
    </location>
</feature>
<dbReference type="Gene3D" id="1.10.10.1320">
    <property type="entry name" value="Anti-sigma factor, zinc-finger domain"/>
    <property type="match status" value="1"/>
</dbReference>
<dbReference type="InterPro" id="IPR027383">
    <property type="entry name" value="Znf_put"/>
</dbReference>
<organism evidence="6 7">
    <name type="scientific">Aneurinibacillus thermoaerophilus</name>
    <dbReference type="NCBI Taxonomy" id="143495"/>
    <lineage>
        <taxon>Bacteria</taxon>
        <taxon>Bacillati</taxon>
        <taxon>Bacillota</taxon>
        <taxon>Bacilli</taxon>
        <taxon>Bacillales</taxon>
        <taxon>Paenibacillaceae</taxon>
        <taxon>Aneurinibacillus group</taxon>
        <taxon>Aneurinibacillus</taxon>
    </lineage>
</organism>
<gene>
    <name evidence="5" type="ORF">K3F53_06640</name>
    <name evidence="6" type="ORF">SAMN04489735_102135</name>
</gene>
<evidence type="ECO:0000256" key="3">
    <source>
        <dbReference type="SAM" id="Phobius"/>
    </source>
</evidence>
<keyword evidence="3" id="KW-0812">Transmembrane</keyword>
<feature type="domain" description="Putative zinc-finger" evidence="4">
    <location>
        <begin position="3"/>
        <end position="37"/>
    </location>
</feature>
<dbReference type="AlphaFoldDB" id="A0A1G8BSJ3"/>
<dbReference type="EMBL" id="CP080764">
    <property type="protein sequence ID" value="QYY43869.1"/>
    <property type="molecule type" value="Genomic_DNA"/>
</dbReference>
<proteinExistence type="inferred from homology"/>
<keyword evidence="3" id="KW-0472">Membrane</keyword>
<name>A0A1G8BSJ3_ANETH</name>
<evidence type="ECO:0000313" key="8">
    <source>
        <dbReference type="Proteomes" id="UP000826616"/>
    </source>
</evidence>
<comment type="similarity">
    <text evidence="1">Belongs to the zinc-associated anti-sigma factor (ZAS) superfamily. Anti-sigma-W factor family.</text>
</comment>
<evidence type="ECO:0000313" key="6">
    <source>
        <dbReference type="EMBL" id="SDH36132.1"/>
    </source>
</evidence>